<name>A0ABM9HFH5_9BACT</name>
<evidence type="ECO:0008006" key="4">
    <source>
        <dbReference type="Google" id="ProtNLM"/>
    </source>
</evidence>
<evidence type="ECO:0000313" key="3">
    <source>
        <dbReference type="Proteomes" id="UP001157733"/>
    </source>
</evidence>
<keyword evidence="1" id="KW-1133">Transmembrane helix</keyword>
<accession>A0ABM9HFH5</accession>
<feature type="transmembrane region" description="Helical" evidence="1">
    <location>
        <begin position="80"/>
        <end position="101"/>
    </location>
</feature>
<gene>
    <name evidence="2" type="ORF">NSPWAT_1932</name>
</gene>
<proteinExistence type="predicted"/>
<organism evidence="2 3">
    <name type="scientific">Nitrospina watsonii</name>
    <dbReference type="NCBI Taxonomy" id="1323948"/>
    <lineage>
        <taxon>Bacteria</taxon>
        <taxon>Pseudomonadati</taxon>
        <taxon>Nitrospinota/Tectimicrobiota group</taxon>
        <taxon>Nitrospinota</taxon>
        <taxon>Nitrospinia</taxon>
        <taxon>Nitrospinales</taxon>
        <taxon>Nitrospinaceae</taxon>
        <taxon>Nitrospina</taxon>
    </lineage>
</organism>
<reference evidence="2 3" key="1">
    <citation type="submission" date="2022-09" db="EMBL/GenBank/DDBJ databases">
        <authorList>
            <person name="Kop L."/>
        </authorList>
    </citation>
    <scope>NUCLEOTIDE SEQUENCE [LARGE SCALE GENOMIC DNA]</scope>
    <source>
        <strain evidence="2 3">347</strain>
    </source>
</reference>
<keyword evidence="1" id="KW-0812">Transmembrane</keyword>
<dbReference type="RefSeq" id="WP_282011665.1">
    <property type="nucleotide sequence ID" value="NZ_OX336137.1"/>
</dbReference>
<evidence type="ECO:0000256" key="1">
    <source>
        <dbReference type="SAM" id="Phobius"/>
    </source>
</evidence>
<keyword evidence="3" id="KW-1185">Reference proteome</keyword>
<dbReference type="EMBL" id="OX336137">
    <property type="protein sequence ID" value="CAI2718788.1"/>
    <property type="molecule type" value="Genomic_DNA"/>
</dbReference>
<dbReference type="Proteomes" id="UP001157733">
    <property type="component" value="Chromosome"/>
</dbReference>
<evidence type="ECO:0000313" key="2">
    <source>
        <dbReference type="EMBL" id="CAI2718788.1"/>
    </source>
</evidence>
<keyword evidence="1" id="KW-0472">Membrane</keyword>
<sequence length="218" mass="24781">MNRPEWCETDFRRAEVYLEEHEAEQPDTALFDCGDGLHAIIPRGLPALGVRFYGLFMLAPLPVLMASVLLLVLYGFQEEIALNLTTLAVFAVCLVLIAGLARVMHLILKNRALFPRDYFVTLGKNGIAMHYSRKHFPFHNPRAWLTWHDVQSVTSGGGFFLPAFFLGLPFINYPRVLGENGTVVDIPFRLSRAKQPLQMEAIEALIQQNLQWRKTIRS</sequence>
<protein>
    <recommendedName>
        <fullName evidence="4">DUF304 domain-containing protein</fullName>
    </recommendedName>
</protein>
<feature type="transmembrane region" description="Helical" evidence="1">
    <location>
        <begin position="52"/>
        <end position="74"/>
    </location>
</feature>